<dbReference type="Proteomes" id="UP001500483">
    <property type="component" value="Unassembled WGS sequence"/>
</dbReference>
<evidence type="ECO:0000313" key="2">
    <source>
        <dbReference type="EMBL" id="GAA3356576.1"/>
    </source>
</evidence>
<dbReference type="InterPro" id="IPR007138">
    <property type="entry name" value="ABM_dom"/>
</dbReference>
<dbReference type="RefSeq" id="WP_258348215.1">
    <property type="nucleotide sequence ID" value="NZ_BAAAYK010000038.1"/>
</dbReference>
<dbReference type="InterPro" id="IPR050744">
    <property type="entry name" value="AI-2_Isomerase_LsrG"/>
</dbReference>
<feature type="domain" description="ABM" evidence="1">
    <location>
        <begin position="2"/>
        <end position="92"/>
    </location>
</feature>
<dbReference type="EMBL" id="BAAAYK010000038">
    <property type="protein sequence ID" value="GAA3356576.1"/>
    <property type="molecule type" value="Genomic_DNA"/>
</dbReference>
<proteinExistence type="predicted"/>
<dbReference type="PANTHER" id="PTHR33336:SF1">
    <property type="entry name" value="(4S)-4-HYDROXY-5-PHOSPHONOOXYPENTANE-2,3-DIONE ISOMERASE"/>
    <property type="match status" value="1"/>
</dbReference>
<evidence type="ECO:0000259" key="1">
    <source>
        <dbReference type="PROSITE" id="PS51725"/>
    </source>
</evidence>
<gene>
    <name evidence="2" type="ORF">GCM10020366_21140</name>
</gene>
<name>A0ABP6RMJ2_9PSEU</name>
<organism evidence="2 3">
    <name type="scientific">Saccharopolyspora gregorii</name>
    <dbReference type="NCBI Taxonomy" id="33914"/>
    <lineage>
        <taxon>Bacteria</taxon>
        <taxon>Bacillati</taxon>
        <taxon>Actinomycetota</taxon>
        <taxon>Actinomycetes</taxon>
        <taxon>Pseudonocardiales</taxon>
        <taxon>Pseudonocardiaceae</taxon>
        <taxon>Saccharopolyspora</taxon>
    </lineage>
</organism>
<dbReference type="InterPro" id="IPR011008">
    <property type="entry name" value="Dimeric_a/b-barrel"/>
</dbReference>
<sequence>MLALVVSLQVKPGHRDGFLAAITADAEASAANEPGCVSFDVVVDTADDHHFFLYEVYRDREALEAHRASPHFAAWTEAAAEHLVPDSRQVTVTERLLHES</sequence>
<dbReference type="Gene3D" id="3.30.70.100">
    <property type="match status" value="1"/>
</dbReference>
<accession>A0ABP6RMJ2</accession>
<dbReference type="PANTHER" id="PTHR33336">
    <property type="entry name" value="QUINOL MONOOXYGENASE YGIN-RELATED"/>
    <property type="match status" value="1"/>
</dbReference>
<protein>
    <recommendedName>
        <fullName evidence="1">ABM domain-containing protein</fullName>
    </recommendedName>
</protein>
<keyword evidence="3" id="KW-1185">Reference proteome</keyword>
<reference evidence="3" key="1">
    <citation type="journal article" date="2019" name="Int. J. Syst. Evol. Microbiol.">
        <title>The Global Catalogue of Microorganisms (GCM) 10K type strain sequencing project: providing services to taxonomists for standard genome sequencing and annotation.</title>
        <authorList>
            <consortium name="The Broad Institute Genomics Platform"/>
            <consortium name="The Broad Institute Genome Sequencing Center for Infectious Disease"/>
            <person name="Wu L."/>
            <person name="Ma J."/>
        </authorList>
    </citation>
    <scope>NUCLEOTIDE SEQUENCE [LARGE SCALE GENOMIC DNA]</scope>
    <source>
        <strain evidence="3">JCM 9687</strain>
    </source>
</reference>
<evidence type="ECO:0000313" key="3">
    <source>
        <dbReference type="Proteomes" id="UP001500483"/>
    </source>
</evidence>
<dbReference type="PROSITE" id="PS51725">
    <property type="entry name" value="ABM"/>
    <property type="match status" value="1"/>
</dbReference>
<dbReference type="Pfam" id="PF03992">
    <property type="entry name" value="ABM"/>
    <property type="match status" value="1"/>
</dbReference>
<comment type="caution">
    <text evidence="2">The sequence shown here is derived from an EMBL/GenBank/DDBJ whole genome shotgun (WGS) entry which is preliminary data.</text>
</comment>
<dbReference type="SUPFAM" id="SSF54909">
    <property type="entry name" value="Dimeric alpha+beta barrel"/>
    <property type="match status" value="1"/>
</dbReference>